<proteinExistence type="predicted"/>
<evidence type="ECO:0000313" key="2">
    <source>
        <dbReference type="Proteomes" id="UP000499080"/>
    </source>
</evidence>
<protein>
    <submittedName>
        <fullName evidence="1">Uncharacterized protein</fullName>
    </submittedName>
</protein>
<reference evidence="1 2" key="1">
    <citation type="journal article" date="2019" name="Sci. Rep.">
        <title>Orb-weaving spider Araneus ventricosus genome elucidates the spidroin gene catalogue.</title>
        <authorList>
            <person name="Kono N."/>
            <person name="Nakamura H."/>
            <person name="Ohtoshi R."/>
            <person name="Moran D.A.P."/>
            <person name="Shinohara A."/>
            <person name="Yoshida Y."/>
            <person name="Fujiwara M."/>
            <person name="Mori M."/>
            <person name="Tomita M."/>
            <person name="Arakawa K."/>
        </authorList>
    </citation>
    <scope>NUCLEOTIDE SEQUENCE [LARGE SCALE GENOMIC DNA]</scope>
</reference>
<comment type="caution">
    <text evidence="1">The sequence shown here is derived from an EMBL/GenBank/DDBJ whole genome shotgun (WGS) entry which is preliminary data.</text>
</comment>
<organism evidence="1 2">
    <name type="scientific">Araneus ventricosus</name>
    <name type="common">Orbweaver spider</name>
    <name type="synonym">Epeira ventricosa</name>
    <dbReference type="NCBI Taxonomy" id="182803"/>
    <lineage>
        <taxon>Eukaryota</taxon>
        <taxon>Metazoa</taxon>
        <taxon>Ecdysozoa</taxon>
        <taxon>Arthropoda</taxon>
        <taxon>Chelicerata</taxon>
        <taxon>Arachnida</taxon>
        <taxon>Araneae</taxon>
        <taxon>Araneomorphae</taxon>
        <taxon>Entelegynae</taxon>
        <taxon>Araneoidea</taxon>
        <taxon>Araneidae</taxon>
        <taxon>Araneus</taxon>
    </lineage>
</organism>
<name>A0A4Y2SVB7_ARAVE</name>
<dbReference type="AlphaFoldDB" id="A0A4Y2SVB7"/>
<evidence type="ECO:0000313" key="1">
    <source>
        <dbReference type="EMBL" id="GBN92328.1"/>
    </source>
</evidence>
<accession>A0A4Y2SVB7</accession>
<dbReference type="OrthoDB" id="6433940at2759"/>
<dbReference type="EMBL" id="BGPR01024322">
    <property type="protein sequence ID" value="GBN92328.1"/>
    <property type="molecule type" value="Genomic_DNA"/>
</dbReference>
<dbReference type="Proteomes" id="UP000499080">
    <property type="component" value="Unassembled WGS sequence"/>
</dbReference>
<sequence>MLETSRRKCVTLFIWFVCCRKIFGLEYYVKTYPDFDRKFSTSLLVQNNKFETVIITESCEANTSKELEKESFNYYTKNVENDKDGKFEVKIPWIRILDQLPTHKDIGGKAPFY</sequence>
<keyword evidence="2" id="KW-1185">Reference proteome</keyword>
<gene>
    <name evidence="1" type="ORF">AVEN_44764_1</name>
</gene>